<evidence type="ECO:0000259" key="7">
    <source>
        <dbReference type="Pfam" id="PF22544"/>
    </source>
</evidence>
<dbReference type="PANTHER" id="PTHR23053">
    <property type="entry name" value="DLEC1 DELETED IN LUNG AND ESOPHAGEAL CANCER 1"/>
    <property type="match status" value="1"/>
</dbReference>
<accession>A0AAV8W3L9</accession>
<dbReference type="Pfam" id="PF23316">
    <property type="entry name" value="Ig_DLEC1_6th"/>
    <property type="match status" value="1"/>
</dbReference>
<evidence type="ECO:0000256" key="3">
    <source>
        <dbReference type="ARBA" id="ARBA00022490"/>
    </source>
</evidence>
<organism evidence="8 9">
    <name type="scientific">Exocentrus adspersus</name>
    <dbReference type="NCBI Taxonomy" id="1586481"/>
    <lineage>
        <taxon>Eukaryota</taxon>
        <taxon>Metazoa</taxon>
        <taxon>Ecdysozoa</taxon>
        <taxon>Arthropoda</taxon>
        <taxon>Hexapoda</taxon>
        <taxon>Insecta</taxon>
        <taxon>Pterygota</taxon>
        <taxon>Neoptera</taxon>
        <taxon>Endopterygota</taxon>
        <taxon>Coleoptera</taxon>
        <taxon>Polyphaga</taxon>
        <taxon>Cucujiformia</taxon>
        <taxon>Chrysomeloidea</taxon>
        <taxon>Cerambycidae</taxon>
        <taxon>Lamiinae</taxon>
        <taxon>Acanthocinini</taxon>
        <taxon>Exocentrus</taxon>
    </lineage>
</organism>
<dbReference type="InterPro" id="IPR013783">
    <property type="entry name" value="Ig-like_fold"/>
</dbReference>
<feature type="region of interest" description="Disordered" evidence="6">
    <location>
        <begin position="1897"/>
        <end position="1934"/>
    </location>
</feature>
<dbReference type="InterPro" id="IPR033305">
    <property type="entry name" value="Hydin-like"/>
</dbReference>
<keyword evidence="5" id="KW-0966">Cell projection</keyword>
<evidence type="ECO:0000256" key="2">
    <source>
        <dbReference type="ARBA" id="ARBA00004496"/>
    </source>
</evidence>
<feature type="region of interest" description="Disordered" evidence="6">
    <location>
        <begin position="3871"/>
        <end position="3932"/>
    </location>
</feature>
<sequence length="4612" mass="523259">MVHNFGKIPVSLIISTNNRFRATPYQHFMNPGEFLDVKISCKAPEIGHIKDSIYVLYNDLKVAVSVECEVYTIEVQLEKNNLVFDSTYMGLKRQATVTVYNQNDRLINFTWKLHKDSQIEQLEKTNTVKKLERIKELEQKRCNKLEMMDIIDYEGHSRIYEQIFEDEVAELNKDDKYLYQHPVFDIMPMMGQILPNNKQTFVVTFGPIKSELYESCAYLDVTGVDHRLPLKLSGRGQGPYASLNVKVLNIGDVFLCATHDYEIAVKNEGNIPATVVFQECVTTFDALIKCTPKKIRLQHQDCCDVFVVSFYSEIKGTFLETVEFSVKESGEKLQFVMTGNVVCPLLKLDVKELDFGVFPFGEVQLKSFLITNDCQVPIEFYILLENIDDKIEFNPKEGLVEPYSEQQVSVELNCSRSREVHTNMKVVMWRSEQYAISIPLKYNCDCPKLKCNPRDVKIKFCFLNYHYKRTIKFNNDAGVAGFVTYTPNPDCNGNVTCTLNKTSFVINAFDCEEIELSIITNVLGLNELPLLFTVAGSDPQELCRITVDGQGPVVSFRPDEVNFDKVTLLKTATEVLTFVNDSPIKALVRIMKEPDSFFEVDVDELEIMPDEEKSIQISVHLTDTGKYTESINAVVHNGESIDIKVYAEGVGHSLICEPDLSPEFDTGLQLTHQLFNLPIKMSNLGRSFYKIRWTPYSITTIRDKLDEPTPGYCFQIKPDFFELSSFTSKTFEITGHSSEQKSVEEEFFCYALVEKASKPSIVTSFKIKTKFMEPTVIISKPALDVLIAEGDGDVEMEDDIKIMNPIDMPMALDLYTNNGYYIVQDNHSQSYLRQEIKALETETVKIKFAPAVQERRYFKRTGDLVLAFVNHPHSVKVEVTTEVCFPTLSLSQSHLEFNCIPLNSYAYKTIVIKNVTMLPLDYKWEIVEELFEIEKLATDDKKGVSFNKNDTGDVNEKTDHEETNQEKDDEKHNDKWDRDDYIRDMKNILRPIMAKFMEDSNELVLLEGRSNNSKCSESYEFKLNNILTVEPYEGRLEPFEHGVVTVGFFPPANTKIQAKVICNVFGGEHETLSIVGISCPISYKLDKDFVEFGSKLFCEVCDTTVVLKNDGYCMFNCTVLCDAFTQNLEPGWLYVTPKTAVLQPGDSVVLKIKYFPGIVGEFKSAFIVKIGYLDSFSVKIHGYAVFSQIYIYLPRPLMGEQPVDISYRAITDLTDDYLESVEKVNVIYSEACQQAQDADSDPEIIHQQLKGEWVVVSERDTSLSVMDIDLSVERLLLEEQLFDHPEIIQDHTIRRKVRHIPNFEIPAYSLDFGYVVVERPVCYKIVLLNYGPVETEIKMTKAGANSEASPFKIGFRAKRLSVGEVLHFYVIFSPKQKKFPILDAKVMETIFISVTHGATIPIMLNATVTIPHLSVAQTSIDFGMVHIGQCLRNGVAIRNDGHVLAKWSIQSKKKNSFFIQPHKGELLPGKNMMLEVYFMPLVKDLITDRLEIYIEGNHNEMTIDLCGHGAESCLEFDPADINFNGILPYTRTNTMVLNVANKSNIPIEFCFEDFDKQFKDEILWINTYFTTHSVKYVLVPERRAGNPLHEIFRANYLTYTNELRQELLLKSQTFQDAAVLEAQPVLEDPLLNMSPEEFEKLLNDYIESKHIAEDSGTDARKSFGSNSSMTIVEPTCEDKKEHNSVFIIFHGGPHTEYVKTARKTGEKLDMPVYSIDKLIYEALIEADGSSALKIKNLIEEEFQNVATNEDLDAILDEDEYDVLTRKTYAILHNTKLKIRKKNSKPQFGTKNSRISERASVKQTREQVIRKDNVTPADIPIELFEDLLRQKLRSFRSGLVIESLNSEFIKKLNVALSTLLGAMGYSKYIHIVLLSLTFEDYAEGRYISEKMRGVSVQKSASVKSAPKDNTDKATASSRDTSKTKQTRKSSRSVTAPASEFSSRLAVSKVSSRDEKVGFDIFENFLSEAIQICQCWDKKNGVMIKKIKSTSDTKMAPKDVKSVYQKKKVSLLLEDSRNEGIGLLLWVINNANKDKLLNFPEIVSDLLKCDPYIEEMQRNLPGNSQEPKEFPVLFSVMTQRREKYLGSSDFFVIRNYTEDHKSALEVTNLRSLLSITSAKNPKKKQKTAEKTLLGDADKQSYILEQRQLSTRQVLQPDQVAQYQVLFAPKHHGTYKHNFVVEITSLNANHMLNCFAVCELPNIDLDPKVLYPSVVQLDNGNASNSCFVYIKESNVFDFGLVLFDSEKVYRYYSQILLKNISHLPCQVSASLSEKSHYSLEWNTTTIDPHEEAYLSISVKAFKAGVLQSALCIAVKNNPKAYMVMLETKACRLDLKIKPKTLSFEKVPVNHTLSKKINISNHTAINLLWKLDDFEWALPIYHLSKFEGTLASYGETDVIVKYSPRQEETHHKKSIEILLFDPHYSKEKPVHVDSVVLSAEAIEYKIDYDDHIPLGEVKGGIEYKIPFTLINRASCHICVTFTKIDKPQDTDKLVRAFFELKNTSETLIPNKAFTGHLLFTPTKAVEFRETPIFMLNIVECNHHESVMDSFVMKVSAKVFFSSFEIWPPSGISFGHQQIHSTKKLVMELKNTGKFPFTFTLLDPKAMNARSCEILAITKSKTKTQNGSKTNATSKLEKETKKSGSKKSGSKKSKEVVKSPAVEDANKDKLKKGKLSLECFTIETTVGEVMPNEVSRIEVDCTPQDNREYKTDVKVFVSEPAEKDLRGRNFTLSVTGCEPFLNFDDFKKIFKEQFITDKLENLNLPDDIETCCIYESSEVTLHYKKVCVHTESASRIFIQNIGNVTAHLKSKLLDKSNSAFKISPVDIDIQPFTTASISIVFKPECVGESLSVLEIIYNSSVNNKFFLTLAGEGVMPKVATVQPEVKDNEGVISFDPTYIGHTRSHTICIRNTGPISAKSIFEISNVDDMFTFVVHEDSHSLLNISDVKEFQNTKHSTLVNLRPNQTASFDLMFTPNKKKTIKTEMKIHTVNNPFEIVQITVKAEGYYHDLYVKGLPPCTQKDANTGYDIDFGYAALNVLQKKVFSIKNNSDEYTYKFEFSKTGSFTFIPSVGHLTPFTSKEIIVTFFSRIPLFLDKELLECIVQKIECLDSDPTALPWDERQQFTCEYYTTDVDSTTTLSDTSSGDELDVMRTDSKENPMKHMHKATLKPEPKYTVVAGSKESIPLFVSISVDYSSYKCEVEQIDFPDTFINETNEVSFEIANPGTVALNINWSFMNDPNVTPRATSTDEIEEIERESSLKNSTLKTSSSETTLFSPYYSSSFVKELELPFTIKPQNVSIHPGTHQQFSVRFSPLHLSEYCVKLLANIICLTPDLNNINIKVKGKSRLPTHYFENVNGISSLSSEVSDCGINEYQNAQVIEFESVGIGVQSERKINVVNPGHEMFTYKIYSVEQYEAFSYFDCKTPTGCVAGGRKSEIVFTFRSQEFGTFEGQYIFEILEQSKTVPFLLTGRCKLPSVHFTKSHVSIQPTVLTVPSSVTVVLKNQEDTDLSFRFLNESLWDESQEQKLEISPKCGKLRPNSEKSIRITFKAEKIGGVDFCIQCSVEKIPTALLLSVFAQCVQVLPSISYISKTDGVQRFLETNTDNIVSFGMINVKRKENIQFTIFNAGKTGFFYTIHFNAKPIEHLFTITVNPVKDFVESGKKARVVVNLEALRKTVLSDFKVKIAISYGPTYVLNIKAQATTPMVKLSFHSYNFGYCLVQERKSNYYNASLEIKNVGNKTLVIENDFKDNDDLTVDFKGSQIQPFCSQHIPIYFHPLKVGEYDINVPLKVNSVKHTVYITGEAVNVDLQLANTEDKFINLGGVTVGSTKTYAVQVINRTQAHVNVFFDVYQRLPCHSRPLERIDSEIKVPEMNASTSWNKSIKKSEEKPNKEMKKKPSKVDKTGSKKEDNASKVTKEPKISKTGKKQNKMENEKIQKIEEEPIQRTQQDPIEVIEPARIKASDFLQVIPRDCVQLGPDKRFQFNLNFTPTEHIGDFSEQIFYEVQDYVKPLCIVKGYSIAPDFVLSQSSLIFSNVVVGLRHSVNILLRNIGAIGGRFEWVFEKGIDEFKITPSSGVVCPSSELKIGVSYEPRKADSAIKTTAKCLIEGLEKTLELNLEGTSIKVPAPMSTVYFTCAVREESVQHVRIVNRSLDRWKIHPIVFGDYFSTANKIVVGPESDSTFRIAYRPQMMANLTPHNAKLFLPLPEGKAIIYELIGQTQPPHPIKRIKLYIKAKKNYTEHLSIKNWLNSKQSFKVTTQLVTPVTPKCLYKISGNPLTELLPYESKLYHWKIYTINEIPLDFRVTFTNIDTQEYMYYEISINVLPSEPIEALNLTTIVRKPIESTICLNNPIDYPVTFAINCDNADIFVDQHVTVQPYTSSKLLIQYCPLKPDQAKAILNATSLELGTFGYSLNLTAQPPLPEQTIRLITELGDKVTKSIVWKNVFKVPIEFTAKFDHPAVFSMDKVSPISEGQSEKIKFNFEPNNLGIFQSKVILSSPYAGSYIYPLVGECVLPTAKGPYTIKPGGSLLVNFLNPFTEDQLFNYKIDSHAFYLKTNSEVVKAKKSTKITVFMQSLKQLNLPPVPCQITGKLCVEAVNETIGTVKWRFYIESDNS</sequence>
<evidence type="ECO:0000313" key="9">
    <source>
        <dbReference type="Proteomes" id="UP001159042"/>
    </source>
</evidence>
<feature type="compositionally biased region" description="Basic and acidic residues" evidence="6">
    <location>
        <begin position="950"/>
        <end position="975"/>
    </location>
</feature>
<protein>
    <recommendedName>
        <fullName evidence="7">HYDIN/VesB/CFA65-like Ig-like domain-containing protein</fullName>
    </recommendedName>
</protein>
<comment type="caution">
    <text evidence="8">The sequence shown here is derived from an EMBL/GenBank/DDBJ whole genome shotgun (WGS) entry which is preliminary data.</text>
</comment>
<feature type="region of interest" description="Disordered" evidence="6">
    <location>
        <begin position="944"/>
        <end position="975"/>
    </location>
</feature>
<dbReference type="InterPro" id="IPR053879">
    <property type="entry name" value="HYDIN_VesB_CFA65-like_Ig"/>
</dbReference>
<dbReference type="EMBL" id="JANEYG010000012">
    <property type="protein sequence ID" value="KAJ8920877.1"/>
    <property type="molecule type" value="Genomic_DNA"/>
</dbReference>
<dbReference type="Proteomes" id="UP001159042">
    <property type="component" value="Unassembled WGS sequence"/>
</dbReference>
<reference evidence="8 9" key="1">
    <citation type="journal article" date="2023" name="Insect Mol. Biol.">
        <title>Genome sequencing provides insights into the evolution of gene families encoding plant cell wall-degrading enzymes in longhorned beetles.</title>
        <authorList>
            <person name="Shin N.R."/>
            <person name="Okamura Y."/>
            <person name="Kirsch R."/>
            <person name="Pauchet Y."/>
        </authorList>
    </citation>
    <scope>NUCLEOTIDE SEQUENCE [LARGE SCALE GENOMIC DNA]</scope>
    <source>
        <strain evidence="8">EAD_L_NR</strain>
    </source>
</reference>
<dbReference type="GO" id="GO:1904158">
    <property type="term" value="P:axonemal central apparatus assembly"/>
    <property type="evidence" value="ECO:0007669"/>
    <property type="project" value="TreeGrafter"/>
</dbReference>
<keyword evidence="3" id="KW-0963">Cytoplasm</keyword>
<feature type="domain" description="HYDIN/VesB/CFA65-like Ig-like" evidence="7">
    <location>
        <begin position="1411"/>
        <end position="1505"/>
    </location>
</feature>
<feature type="compositionally biased region" description="Polar residues" evidence="6">
    <location>
        <begin position="2618"/>
        <end position="2627"/>
    </location>
</feature>
<keyword evidence="4" id="KW-0969">Cilium</keyword>
<feature type="compositionally biased region" description="Basic and acidic residues" evidence="6">
    <location>
        <begin position="3895"/>
        <end position="3917"/>
    </location>
</feature>
<proteinExistence type="predicted"/>
<dbReference type="PANTHER" id="PTHR23053:SF0">
    <property type="entry name" value="HYDROCEPHALUS-INDUCING PROTEIN HOMOLOG"/>
    <property type="match status" value="1"/>
</dbReference>
<dbReference type="Gene3D" id="2.60.40.10">
    <property type="entry name" value="Immunoglobulins"/>
    <property type="match status" value="16"/>
</dbReference>
<evidence type="ECO:0000256" key="6">
    <source>
        <dbReference type="SAM" id="MobiDB-lite"/>
    </source>
</evidence>
<feature type="region of interest" description="Disordered" evidence="6">
    <location>
        <begin position="2618"/>
        <end position="2656"/>
    </location>
</feature>
<evidence type="ECO:0000256" key="1">
    <source>
        <dbReference type="ARBA" id="ARBA00004138"/>
    </source>
</evidence>
<dbReference type="GO" id="GO:0005930">
    <property type="term" value="C:axoneme"/>
    <property type="evidence" value="ECO:0007669"/>
    <property type="project" value="TreeGrafter"/>
</dbReference>
<evidence type="ECO:0000256" key="5">
    <source>
        <dbReference type="ARBA" id="ARBA00023273"/>
    </source>
</evidence>
<feature type="compositionally biased region" description="Basic and acidic residues" evidence="6">
    <location>
        <begin position="3880"/>
        <end position="3889"/>
    </location>
</feature>
<evidence type="ECO:0000313" key="8">
    <source>
        <dbReference type="EMBL" id="KAJ8920877.1"/>
    </source>
</evidence>
<dbReference type="GO" id="GO:0003341">
    <property type="term" value="P:cilium movement"/>
    <property type="evidence" value="ECO:0007669"/>
    <property type="project" value="TreeGrafter"/>
</dbReference>
<comment type="subcellular location">
    <subcellularLocation>
        <location evidence="1">Cell projection</location>
        <location evidence="1">Cilium</location>
    </subcellularLocation>
    <subcellularLocation>
        <location evidence="2">Cytoplasm</location>
    </subcellularLocation>
</comment>
<keyword evidence="9" id="KW-1185">Reference proteome</keyword>
<feature type="domain" description="HYDIN/VesB/CFA65-like Ig-like" evidence="7">
    <location>
        <begin position="552"/>
        <end position="647"/>
    </location>
</feature>
<gene>
    <name evidence="8" type="ORF">NQ315_015670</name>
</gene>
<evidence type="ECO:0000256" key="4">
    <source>
        <dbReference type="ARBA" id="ARBA00023069"/>
    </source>
</evidence>
<name>A0AAV8W3L9_9CUCU</name>
<dbReference type="Pfam" id="PF22544">
    <property type="entry name" value="HYDIN_VesB_CFA65-like_Ig"/>
    <property type="match status" value="2"/>
</dbReference>